<sequence length="187" mass="20305">MKTVISFLLTTLMFLFANPALAETQPYVCDSANKVNLPFPVLESECPIGEGLWGRGVPSESDKSFWIQCGFVQSGSLRAVPSNLQQNVSKSIWLKPEIDGDRCLIGPYENFEAASFDLAEVKALPAYKDAFIRTTSILITTSETQLVASAEGESSANSLKESYSAVVAATPFMIGGQHGRNSCLCYF</sequence>
<proteinExistence type="predicted"/>
<dbReference type="Proteomes" id="UP000279760">
    <property type="component" value="Chromosome 2"/>
</dbReference>
<feature type="chain" id="PRO_5044580436" evidence="1">
    <location>
        <begin position="23"/>
        <end position="187"/>
    </location>
</feature>
<accession>A0A2S9ZIF4</accession>
<keyword evidence="4" id="KW-1185">Reference proteome</keyword>
<dbReference type="Proteomes" id="UP000238163">
    <property type="component" value="Unassembled WGS sequence"/>
</dbReference>
<keyword evidence="1" id="KW-0732">Signal</keyword>
<reference evidence="3 4" key="2">
    <citation type="submission" date="2018-03" db="EMBL/GenBank/DDBJ databases">
        <title>Genetic Diversity and Phenotypic Plasticity of AHL Mediated Quorum Sensing in Environmental Strains of Vibrio mediterranei.</title>
        <authorList>
            <person name="Lantoine F."/>
            <person name="Vouve F."/>
        </authorList>
    </citation>
    <scope>NUCLEOTIDE SEQUENCE [LARGE SCALE GENOMIC DNA]</scope>
    <source>
        <strain evidence="3 4">17LN0615E</strain>
    </source>
</reference>
<organism evidence="2 5">
    <name type="scientific">Vibrio mediterranei</name>
    <dbReference type="NCBI Taxonomy" id="689"/>
    <lineage>
        <taxon>Bacteria</taxon>
        <taxon>Pseudomonadati</taxon>
        <taxon>Pseudomonadota</taxon>
        <taxon>Gammaproteobacteria</taxon>
        <taxon>Vibrionales</taxon>
        <taxon>Vibrionaceae</taxon>
        <taxon>Vibrio</taxon>
    </lineage>
</organism>
<gene>
    <name evidence="3" type="ORF">COR51_22030</name>
    <name evidence="2" type="ORF">ECB94_21850</name>
</gene>
<evidence type="ECO:0000256" key="1">
    <source>
        <dbReference type="SAM" id="SignalP"/>
    </source>
</evidence>
<dbReference type="RefSeq" id="WP_096442083.1">
    <property type="nucleotide sequence ID" value="NZ_CP033578.1"/>
</dbReference>
<dbReference type="AlphaFoldDB" id="A0A2S9ZIF4"/>
<reference evidence="2 5" key="3">
    <citation type="submission" date="2018-11" db="EMBL/GenBank/DDBJ databases">
        <title>Complete Genome Sequence of Vbrio mediterranei 117-T6: a Potential Pathogen Bacteria Isolated from the Conchocelis of Pyropia.</title>
        <authorList>
            <person name="Liu Q."/>
        </authorList>
    </citation>
    <scope>NUCLEOTIDE SEQUENCE [LARGE SCALE GENOMIC DNA]</scope>
    <source>
        <strain evidence="2 5">117-T6</strain>
    </source>
</reference>
<protein>
    <submittedName>
        <fullName evidence="2">SPOR domain-containing protein</fullName>
    </submittedName>
</protein>
<evidence type="ECO:0000313" key="4">
    <source>
        <dbReference type="Proteomes" id="UP000238163"/>
    </source>
</evidence>
<dbReference type="EMBL" id="NWTN01000021">
    <property type="protein sequence ID" value="PRQ65452.1"/>
    <property type="molecule type" value="Genomic_DNA"/>
</dbReference>
<evidence type="ECO:0000313" key="5">
    <source>
        <dbReference type="Proteomes" id="UP000279760"/>
    </source>
</evidence>
<feature type="signal peptide" evidence="1">
    <location>
        <begin position="1"/>
        <end position="22"/>
    </location>
</feature>
<dbReference type="GeneID" id="64088046"/>
<evidence type="ECO:0000313" key="2">
    <source>
        <dbReference type="EMBL" id="AYV23921.1"/>
    </source>
</evidence>
<evidence type="ECO:0000313" key="3">
    <source>
        <dbReference type="EMBL" id="PRQ65452.1"/>
    </source>
</evidence>
<name>A0A2S9ZIF4_9VIBR</name>
<dbReference type="EMBL" id="CP033578">
    <property type="protein sequence ID" value="AYV23921.1"/>
    <property type="molecule type" value="Genomic_DNA"/>
</dbReference>
<reference evidence="3" key="1">
    <citation type="submission" date="2017-09" db="EMBL/GenBank/DDBJ databases">
        <authorList>
            <person name="Girard L."/>
            <person name="Lami R."/>
            <person name="Suzuki M."/>
            <person name="Baudart J."/>
        </authorList>
    </citation>
    <scope>NUCLEOTIDE SEQUENCE</scope>
    <source>
        <strain evidence="3">17LN0615E</strain>
    </source>
</reference>